<reference evidence="2" key="1">
    <citation type="journal article" date="2014" name="Front. Microbiol.">
        <title>High frequency of phylogenetically diverse reductive dehalogenase-homologous genes in deep subseafloor sedimentary metagenomes.</title>
        <authorList>
            <person name="Kawai M."/>
            <person name="Futagami T."/>
            <person name="Toyoda A."/>
            <person name="Takaki Y."/>
            <person name="Nishi S."/>
            <person name="Hori S."/>
            <person name="Arai W."/>
            <person name="Tsubouchi T."/>
            <person name="Morono Y."/>
            <person name="Uchiyama I."/>
            <person name="Ito T."/>
            <person name="Fujiyama A."/>
            <person name="Inagaki F."/>
            <person name="Takami H."/>
        </authorList>
    </citation>
    <scope>NUCLEOTIDE SEQUENCE</scope>
    <source>
        <strain evidence="2">Expedition CK06-06</strain>
    </source>
</reference>
<name>X0WL73_9ZZZZ</name>
<feature type="non-terminal residue" evidence="2">
    <location>
        <position position="85"/>
    </location>
</feature>
<sequence>MAYKQETDSPLGHCWSNVMHLQPWNKMRSRTAAAAGRGTGNKPSLKAAEKRRESPLDKTKAKGGGTTKVCLPKAKIASMSQEERQ</sequence>
<feature type="compositionally biased region" description="Basic and acidic residues" evidence="1">
    <location>
        <begin position="47"/>
        <end position="60"/>
    </location>
</feature>
<evidence type="ECO:0000313" key="2">
    <source>
        <dbReference type="EMBL" id="GAG13441.1"/>
    </source>
</evidence>
<dbReference type="AlphaFoldDB" id="X0WL73"/>
<evidence type="ECO:0000256" key="1">
    <source>
        <dbReference type="SAM" id="MobiDB-lite"/>
    </source>
</evidence>
<protein>
    <submittedName>
        <fullName evidence="2">Uncharacterized protein</fullName>
    </submittedName>
</protein>
<gene>
    <name evidence="2" type="ORF">S01H1_33866</name>
</gene>
<organism evidence="2">
    <name type="scientific">marine sediment metagenome</name>
    <dbReference type="NCBI Taxonomy" id="412755"/>
    <lineage>
        <taxon>unclassified sequences</taxon>
        <taxon>metagenomes</taxon>
        <taxon>ecological metagenomes</taxon>
    </lineage>
</organism>
<comment type="caution">
    <text evidence="2">The sequence shown here is derived from an EMBL/GenBank/DDBJ whole genome shotgun (WGS) entry which is preliminary data.</text>
</comment>
<proteinExistence type="predicted"/>
<dbReference type="EMBL" id="BARS01021047">
    <property type="protein sequence ID" value="GAG13441.1"/>
    <property type="molecule type" value="Genomic_DNA"/>
</dbReference>
<accession>X0WL73</accession>
<feature type="region of interest" description="Disordered" evidence="1">
    <location>
        <begin position="29"/>
        <end position="68"/>
    </location>
</feature>